<sequence>MCRTRQSHILFCLILSAAIIAATLFWCSLGKAPETGTKKYEGAVFVQRQDDVWNI</sequence>
<gene>
    <name evidence="1" type="ORF">IAB63_08445</name>
</gene>
<organism evidence="1 2">
    <name type="scientific">Candidatus Onthocola gallistercoris</name>
    <dbReference type="NCBI Taxonomy" id="2840876"/>
    <lineage>
        <taxon>Bacteria</taxon>
        <taxon>Bacillati</taxon>
        <taxon>Bacillota</taxon>
        <taxon>Bacilli</taxon>
        <taxon>Candidatus Onthocola</taxon>
    </lineage>
</organism>
<reference evidence="1" key="1">
    <citation type="submission" date="2020-10" db="EMBL/GenBank/DDBJ databases">
        <authorList>
            <person name="Gilroy R."/>
        </authorList>
    </citation>
    <scope>NUCLEOTIDE SEQUENCE</scope>
    <source>
        <strain evidence="1">CHK187-14744</strain>
    </source>
</reference>
<dbReference type="AlphaFoldDB" id="A0A9D1HGW6"/>
<name>A0A9D1HGW6_9FIRM</name>
<evidence type="ECO:0000313" key="1">
    <source>
        <dbReference type="EMBL" id="HIU03265.1"/>
    </source>
</evidence>
<evidence type="ECO:0000313" key="2">
    <source>
        <dbReference type="Proteomes" id="UP000824164"/>
    </source>
</evidence>
<comment type="caution">
    <text evidence="1">The sequence shown here is derived from an EMBL/GenBank/DDBJ whole genome shotgun (WGS) entry which is preliminary data.</text>
</comment>
<protein>
    <submittedName>
        <fullName evidence="1">Uncharacterized protein</fullName>
    </submittedName>
</protein>
<dbReference type="EMBL" id="DVLT01000051">
    <property type="protein sequence ID" value="HIU03265.1"/>
    <property type="molecule type" value="Genomic_DNA"/>
</dbReference>
<proteinExistence type="predicted"/>
<reference evidence="1" key="2">
    <citation type="journal article" date="2021" name="PeerJ">
        <title>Extensive microbial diversity within the chicken gut microbiome revealed by metagenomics and culture.</title>
        <authorList>
            <person name="Gilroy R."/>
            <person name="Ravi A."/>
            <person name="Getino M."/>
            <person name="Pursley I."/>
            <person name="Horton D.L."/>
            <person name="Alikhan N.F."/>
            <person name="Baker D."/>
            <person name="Gharbi K."/>
            <person name="Hall N."/>
            <person name="Watson M."/>
            <person name="Adriaenssens E.M."/>
            <person name="Foster-Nyarko E."/>
            <person name="Jarju S."/>
            <person name="Secka A."/>
            <person name="Antonio M."/>
            <person name="Oren A."/>
            <person name="Chaudhuri R.R."/>
            <person name="La Ragione R."/>
            <person name="Hildebrand F."/>
            <person name="Pallen M.J."/>
        </authorList>
    </citation>
    <scope>NUCLEOTIDE SEQUENCE</scope>
    <source>
        <strain evidence="1">CHK187-14744</strain>
    </source>
</reference>
<accession>A0A9D1HGW6</accession>
<dbReference type="Proteomes" id="UP000824164">
    <property type="component" value="Unassembled WGS sequence"/>
</dbReference>